<dbReference type="GO" id="GO:0042597">
    <property type="term" value="C:periplasmic space"/>
    <property type="evidence" value="ECO:0007669"/>
    <property type="project" value="UniProtKB-SubCell"/>
</dbReference>
<comment type="subcellular location">
    <subcellularLocation>
        <location evidence="1">Periplasm</location>
    </subcellularLocation>
</comment>
<organism evidence="9 10">
    <name type="scientific">Pandoraea iniqua</name>
    <dbReference type="NCBI Taxonomy" id="2508288"/>
    <lineage>
        <taxon>Bacteria</taxon>
        <taxon>Pseudomonadati</taxon>
        <taxon>Pseudomonadota</taxon>
        <taxon>Betaproteobacteria</taxon>
        <taxon>Burkholderiales</taxon>
        <taxon>Burkholderiaceae</taxon>
        <taxon>Pandoraea</taxon>
    </lineage>
</organism>
<evidence type="ECO:0000256" key="6">
    <source>
        <dbReference type="ARBA" id="ARBA00022841"/>
    </source>
</evidence>
<comment type="pathway">
    <text evidence="2">Glycan biosynthesis; alginate biosynthesis.</text>
</comment>
<accession>A0A5E4ZAZ8</accession>
<evidence type="ECO:0000256" key="2">
    <source>
        <dbReference type="ARBA" id="ARBA00005182"/>
    </source>
</evidence>
<evidence type="ECO:0000256" key="4">
    <source>
        <dbReference type="ARBA" id="ARBA00022729"/>
    </source>
</evidence>
<dbReference type="Proteomes" id="UP000333828">
    <property type="component" value="Unassembled WGS sequence"/>
</dbReference>
<feature type="chain" id="PRO_5022902380" evidence="7">
    <location>
        <begin position="34"/>
        <end position="328"/>
    </location>
</feature>
<evidence type="ECO:0000259" key="8">
    <source>
        <dbReference type="Pfam" id="PF16822"/>
    </source>
</evidence>
<evidence type="ECO:0000256" key="5">
    <source>
        <dbReference type="ARBA" id="ARBA00022764"/>
    </source>
</evidence>
<dbReference type="RefSeq" id="WP_174996278.1">
    <property type="nucleotide sequence ID" value="NZ_CABPSI010000008.1"/>
</dbReference>
<proteinExistence type="predicted"/>
<evidence type="ECO:0000256" key="7">
    <source>
        <dbReference type="SAM" id="SignalP"/>
    </source>
</evidence>
<gene>
    <name evidence="9" type="ORF">PIN31115_05336</name>
</gene>
<dbReference type="EMBL" id="CABPSI010000008">
    <property type="protein sequence ID" value="VVE58541.1"/>
    <property type="molecule type" value="Genomic_DNA"/>
</dbReference>
<keyword evidence="10" id="KW-1185">Reference proteome</keyword>
<keyword evidence="6" id="KW-0016">Alginate biosynthesis</keyword>
<keyword evidence="5" id="KW-0574">Periplasm</keyword>
<protein>
    <submittedName>
        <fullName evidence="9">Twin-arginine translocation pathway signal</fullName>
    </submittedName>
</protein>
<dbReference type="GO" id="GO:0042121">
    <property type="term" value="P:alginic acid biosynthetic process"/>
    <property type="evidence" value="ECO:0007669"/>
    <property type="project" value="UniProtKB-UniPathway"/>
</dbReference>
<dbReference type="AlphaFoldDB" id="A0A5E4ZAZ8"/>
<feature type="signal peptide" evidence="7">
    <location>
        <begin position="1"/>
        <end position="33"/>
    </location>
</feature>
<dbReference type="Pfam" id="PF16822">
    <property type="entry name" value="ALGX"/>
    <property type="match status" value="1"/>
</dbReference>
<keyword evidence="4 7" id="KW-0732">Signal</keyword>
<reference evidence="9 10" key="1">
    <citation type="submission" date="2019-08" db="EMBL/GenBank/DDBJ databases">
        <authorList>
            <person name="Peeters C."/>
        </authorList>
    </citation>
    <scope>NUCLEOTIDE SEQUENCE [LARGE SCALE GENOMIC DNA]</scope>
    <source>
        <strain evidence="9 10">LMG 31115</strain>
    </source>
</reference>
<sequence>MNLNLSHFTRVARTVASGLLVAGACLSASAAHAQAVLIGKDDWLFYAQDNMTDAGRAGIDNSVNLMRAAKDALAAKGIGLVVLVAPLKARFYEDKLPAGSSIAPAVRERYAQMIDALRRADIQTVDLMPVLKSVQHDNQTAFFQKDSHWTAWSAEAAAAATADVIKKNWTLSGQAGTGKKLGNWIKERRFADFAELMTAAQRKAVGQEIYTVRANKADEGGLLDDAAAPVHVVGNSFVQPYLGYPQALSADIDRPVGLTWKYGNFGPWAVFAQYLESPAFQQARPQVVVWQLNEVQMLYGPNTSGQWDAASLMTDAAWRDRVSAAIAK</sequence>
<evidence type="ECO:0000256" key="1">
    <source>
        <dbReference type="ARBA" id="ARBA00004418"/>
    </source>
</evidence>
<dbReference type="UniPathway" id="UPA00286"/>
<dbReference type="GO" id="GO:0016740">
    <property type="term" value="F:transferase activity"/>
    <property type="evidence" value="ECO:0007669"/>
    <property type="project" value="UniProtKB-KW"/>
</dbReference>
<evidence type="ECO:0000313" key="10">
    <source>
        <dbReference type="Proteomes" id="UP000333828"/>
    </source>
</evidence>
<keyword evidence="3" id="KW-0808">Transferase</keyword>
<evidence type="ECO:0000313" key="9">
    <source>
        <dbReference type="EMBL" id="VVE58541.1"/>
    </source>
</evidence>
<name>A0A5E4ZAZ8_9BURK</name>
<evidence type="ECO:0000256" key="3">
    <source>
        <dbReference type="ARBA" id="ARBA00022679"/>
    </source>
</evidence>
<dbReference type="InterPro" id="IPR031811">
    <property type="entry name" value="ALGX/ALGJ_SGNH-like"/>
</dbReference>
<feature type="domain" description="AlgX/AlgJ SGNH hydrolase-like" evidence="8">
    <location>
        <begin position="36"/>
        <end position="294"/>
    </location>
</feature>